<sequence length="95" mass="11116">MQKTPQYVSKFVRLFIFLVFFILTFLLLAPIYSWLGDLFLAESVLWFTIKFGLGDVSYFGFLVLIAINLIPALVSYKLFLYLHSRKLASCDKCYR</sequence>
<proteinExistence type="predicted"/>
<protein>
    <submittedName>
        <fullName evidence="2">Uncharacterized protein</fullName>
    </submittedName>
</protein>
<name>A0A095Z8M6_9BURK</name>
<keyword evidence="1" id="KW-0812">Transmembrane</keyword>
<keyword evidence="1" id="KW-0472">Membrane</keyword>
<organism evidence="2 3">
    <name type="scientific">Oligella urethralis DNF00040</name>
    <dbReference type="NCBI Taxonomy" id="1401065"/>
    <lineage>
        <taxon>Bacteria</taxon>
        <taxon>Pseudomonadati</taxon>
        <taxon>Pseudomonadota</taxon>
        <taxon>Betaproteobacteria</taxon>
        <taxon>Burkholderiales</taxon>
        <taxon>Alcaligenaceae</taxon>
        <taxon>Oligella</taxon>
    </lineage>
</organism>
<dbReference type="Proteomes" id="UP000029629">
    <property type="component" value="Unassembled WGS sequence"/>
</dbReference>
<accession>A0A095Z8M6</accession>
<feature type="transmembrane region" description="Helical" evidence="1">
    <location>
        <begin position="56"/>
        <end position="76"/>
    </location>
</feature>
<comment type="caution">
    <text evidence="2">The sequence shown here is derived from an EMBL/GenBank/DDBJ whole genome shotgun (WGS) entry which is preliminary data.</text>
</comment>
<evidence type="ECO:0000313" key="3">
    <source>
        <dbReference type="Proteomes" id="UP000029629"/>
    </source>
</evidence>
<dbReference type="AlphaFoldDB" id="A0A095Z8M6"/>
<dbReference type="EMBL" id="JRNI01000017">
    <property type="protein sequence ID" value="KGF31095.1"/>
    <property type="molecule type" value="Genomic_DNA"/>
</dbReference>
<gene>
    <name evidence="2" type="ORF">HMPREF2130_04745</name>
</gene>
<evidence type="ECO:0000256" key="1">
    <source>
        <dbReference type="SAM" id="Phobius"/>
    </source>
</evidence>
<evidence type="ECO:0000313" key="2">
    <source>
        <dbReference type="EMBL" id="KGF31095.1"/>
    </source>
</evidence>
<keyword evidence="1" id="KW-1133">Transmembrane helix</keyword>
<feature type="transmembrane region" description="Helical" evidence="1">
    <location>
        <begin position="12"/>
        <end position="36"/>
    </location>
</feature>
<reference evidence="2 3" key="1">
    <citation type="submission" date="2014-07" db="EMBL/GenBank/DDBJ databases">
        <authorList>
            <person name="McCorrison J."/>
            <person name="Sanka R."/>
            <person name="Torralba M."/>
            <person name="Gillis M."/>
            <person name="Haft D.H."/>
            <person name="Methe B."/>
            <person name="Sutton G."/>
            <person name="Nelson K.E."/>
        </authorList>
    </citation>
    <scope>NUCLEOTIDE SEQUENCE [LARGE SCALE GENOMIC DNA]</scope>
    <source>
        <strain evidence="2 3">DNF00040</strain>
    </source>
</reference>
<keyword evidence="3" id="KW-1185">Reference proteome</keyword>